<proteinExistence type="predicted"/>
<dbReference type="InterPro" id="IPR006680">
    <property type="entry name" value="Amidohydro-rel"/>
</dbReference>
<reference evidence="3 4" key="1">
    <citation type="submission" date="2018-04" db="EMBL/GenBank/DDBJ databases">
        <title>Genomic Encyclopedia of Type Strains, Phase IV (KMG-IV): sequencing the most valuable type-strain genomes for metagenomic binning, comparative biology and taxonomic classification.</title>
        <authorList>
            <person name="Goeker M."/>
        </authorList>
    </citation>
    <scope>NUCLEOTIDE SEQUENCE [LARGE SCALE GENOMIC DNA]</scope>
    <source>
        <strain evidence="3 4">DSM 45771</strain>
    </source>
</reference>
<dbReference type="SUPFAM" id="SSF51556">
    <property type="entry name" value="Metallo-dependent hydrolases"/>
    <property type="match status" value="1"/>
</dbReference>
<keyword evidence="1" id="KW-0456">Lyase</keyword>
<keyword evidence="4" id="KW-1185">Reference proteome</keyword>
<sequence length="319" mass="34693">MVSPARDPLVSPPVDDADVPTWVAATGVDGLVDLHVHFLPDRMLQKVWAYFDDAEEHYGRAWPIHYREPEQTRLDLLRGFGVRMFAPLVYPHKPDMAAWLTSWALEWAAEVPEAVPTATLYPEESVTTYLGDALDAGARVVKAHVQVGAYDPRDPLLDRAWGLVAEAGVPVIVHCGDGPIPGAYTGMDVFAEVLARHPRLTAVLAHAGLPEYDAALGLLERFENVHLDTTMVGTPFTEAFAPVPPDWPARLVAVADRVLLGTDFPNIPYGYHEQLAAIASWAAADDRLGAGFLRSVLHDAPARLVGRDGPSPDGAVRRG</sequence>
<protein>
    <recommendedName>
        <fullName evidence="2">Amidohydrolase-related domain-containing protein</fullName>
    </recommendedName>
</protein>
<dbReference type="PANTHER" id="PTHR21240">
    <property type="entry name" value="2-AMINO-3-CARBOXYLMUCONATE-6-SEMIALDEHYDE DECARBOXYLASE"/>
    <property type="match status" value="1"/>
</dbReference>
<feature type="domain" description="Amidohydrolase-related" evidence="2">
    <location>
        <begin position="32"/>
        <end position="306"/>
    </location>
</feature>
<dbReference type="Proteomes" id="UP000245639">
    <property type="component" value="Unassembled WGS sequence"/>
</dbReference>
<dbReference type="CDD" id="cd01292">
    <property type="entry name" value="metallo-dependent_hydrolases"/>
    <property type="match status" value="1"/>
</dbReference>
<organism evidence="3 4">
    <name type="scientific">Actinomycetospora cinnamomea</name>
    <dbReference type="NCBI Taxonomy" id="663609"/>
    <lineage>
        <taxon>Bacteria</taxon>
        <taxon>Bacillati</taxon>
        <taxon>Actinomycetota</taxon>
        <taxon>Actinomycetes</taxon>
        <taxon>Pseudonocardiales</taxon>
        <taxon>Pseudonocardiaceae</taxon>
        <taxon>Actinomycetospora</taxon>
    </lineage>
</organism>
<dbReference type="AlphaFoldDB" id="A0A2U1F8K4"/>
<dbReference type="InterPro" id="IPR032466">
    <property type="entry name" value="Metal_Hydrolase"/>
</dbReference>
<dbReference type="Gene3D" id="3.20.20.140">
    <property type="entry name" value="Metal-dependent hydrolases"/>
    <property type="match status" value="1"/>
</dbReference>
<comment type="caution">
    <text evidence="3">The sequence shown here is derived from an EMBL/GenBank/DDBJ whole genome shotgun (WGS) entry which is preliminary data.</text>
</comment>
<dbReference type="Pfam" id="PF04909">
    <property type="entry name" value="Amidohydro_2"/>
    <property type="match status" value="1"/>
</dbReference>
<dbReference type="GO" id="GO:0016787">
    <property type="term" value="F:hydrolase activity"/>
    <property type="evidence" value="ECO:0007669"/>
    <property type="project" value="InterPro"/>
</dbReference>
<dbReference type="InterPro" id="IPR032465">
    <property type="entry name" value="ACMSD"/>
</dbReference>
<gene>
    <name evidence="3" type="ORF">C8D89_10864</name>
</gene>
<dbReference type="EMBL" id="QEKW01000008">
    <property type="protein sequence ID" value="PVZ08469.1"/>
    <property type="molecule type" value="Genomic_DNA"/>
</dbReference>
<evidence type="ECO:0000313" key="4">
    <source>
        <dbReference type="Proteomes" id="UP000245639"/>
    </source>
</evidence>
<evidence type="ECO:0000259" key="2">
    <source>
        <dbReference type="Pfam" id="PF04909"/>
    </source>
</evidence>
<evidence type="ECO:0000313" key="3">
    <source>
        <dbReference type="EMBL" id="PVZ08469.1"/>
    </source>
</evidence>
<dbReference type="PANTHER" id="PTHR21240:SF28">
    <property type="entry name" value="ISO-OROTATE DECARBOXYLASE (EUROFUNG)"/>
    <property type="match status" value="1"/>
</dbReference>
<accession>A0A2U1F8K4</accession>
<evidence type="ECO:0000256" key="1">
    <source>
        <dbReference type="ARBA" id="ARBA00023239"/>
    </source>
</evidence>
<dbReference type="GO" id="GO:0005737">
    <property type="term" value="C:cytoplasm"/>
    <property type="evidence" value="ECO:0007669"/>
    <property type="project" value="TreeGrafter"/>
</dbReference>
<dbReference type="GO" id="GO:0016831">
    <property type="term" value="F:carboxy-lyase activity"/>
    <property type="evidence" value="ECO:0007669"/>
    <property type="project" value="InterPro"/>
</dbReference>
<dbReference type="GO" id="GO:0019748">
    <property type="term" value="P:secondary metabolic process"/>
    <property type="evidence" value="ECO:0007669"/>
    <property type="project" value="TreeGrafter"/>
</dbReference>
<name>A0A2U1F8K4_9PSEU</name>